<protein>
    <submittedName>
        <fullName evidence="5">OLC1v1012625C1</fullName>
    </submittedName>
</protein>
<keyword evidence="3" id="KW-0539">Nucleus</keyword>
<dbReference type="Pfam" id="PF01918">
    <property type="entry name" value="Alba"/>
    <property type="match status" value="1"/>
</dbReference>
<proteinExistence type="inferred from homology"/>
<dbReference type="GO" id="GO:0005634">
    <property type="term" value="C:nucleus"/>
    <property type="evidence" value="ECO:0007669"/>
    <property type="project" value="UniProtKB-SubCell"/>
</dbReference>
<name>A0AAV1DZC5_OLDCO</name>
<evidence type="ECO:0000313" key="5">
    <source>
        <dbReference type="EMBL" id="CAI9112210.1"/>
    </source>
</evidence>
<dbReference type="InterPro" id="IPR051958">
    <property type="entry name" value="Alba-like_NAB"/>
</dbReference>
<dbReference type="PANTHER" id="PTHR13516">
    <property type="entry name" value="RIBONUCLEASE P SUBUNIT P25"/>
    <property type="match status" value="1"/>
</dbReference>
<evidence type="ECO:0000256" key="3">
    <source>
        <dbReference type="ARBA" id="ARBA00023242"/>
    </source>
</evidence>
<evidence type="ECO:0000256" key="1">
    <source>
        <dbReference type="ARBA" id="ARBA00004123"/>
    </source>
</evidence>
<dbReference type="Gene3D" id="3.30.110.20">
    <property type="entry name" value="Alba-like domain"/>
    <property type="match status" value="1"/>
</dbReference>
<dbReference type="EMBL" id="OX459124">
    <property type="protein sequence ID" value="CAI9112210.1"/>
    <property type="molecule type" value="Genomic_DNA"/>
</dbReference>
<dbReference type="SUPFAM" id="SSF82704">
    <property type="entry name" value="AlbA-like"/>
    <property type="match status" value="1"/>
</dbReference>
<accession>A0AAV1DZC5</accession>
<dbReference type="InterPro" id="IPR002775">
    <property type="entry name" value="DNA/RNA-bd_Alba-like"/>
</dbReference>
<keyword evidence="6" id="KW-1185">Reference proteome</keyword>
<comment type="subcellular location">
    <subcellularLocation>
        <location evidence="1">Nucleus</location>
    </subcellularLocation>
</comment>
<evidence type="ECO:0000259" key="4">
    <source>
        <dbReference type="Pfam" id="PF01918"/>
    </source>
</evidence>
<feature type="domain" description="DNA/RNA-binding protein Alba-like" evidence="4">
    <location>
        <begin position="10"/>
        <end position="73"/>
    </location>
</feature>
<sequence>MKDPNLLAENEIHITAKGKVPKYVPYALHVLQEAKISTVIIQALRSRPIAKAVLVTELIKNRIANIHQHTSTSSVAAQSGEEIHQLCSRPKWKSKITLTLSIALFVGLVSSSSLRIANPDLVSGLSSLPTPTSFTAISSRPIGKDRKSRVWRRKEQSSTDNATSFAWYMIGNSRPDDVCCGQAVVNTVGDRDDLVGPSKAVLPIIVYGLGYW</sequence>
<evidence type="ECO:0000313" key="6">
    <source>
        <dbReference type="Proteomes" id="UP001161247"/>
    </source>
</evidence>
<dbReference type="InterPro" id="IPR036882">
    <property type="entry name" value="Alba-like_dom_sf"/>
</dbReference>
<dbReference type="GO" id="GO:0003723">
    <property type="term" value="F:RNA binding"/>
    <property type="evidence" value="ECO:0007669"/>
    <property type="project" value="TreeGrafter"/>
</dbReference>
<dbReference type="PANTHER" id="PTHR13516:SF4">
    <property type="entry name" value="FI09323P"/>
    <property type="match status" value="1"/>
</dbReference>
<evidence type="ECO:0000256" key="2">
    <source>
        <dbReference type="ARBA" id="ARBA00008018"/>
    </source>
</evidence>
<gene>
    <name evidence="5" type="ORF">OLC1_LOCUS19447</name>
</gene>
<organism evidence="5 6">
    <name type="scientific">Oldenlandia corymbosa var. corymbosa</name>
    <dbReference type="NCBI Taxonomy" id="529605"/>
    <lineage>
        <taxon>Eukaryota</taxon>
        <taxon>Viridiplantae</taxon>
        <taxon>Streptophyta</taxon>
        <taxon>Embryophyta</taxon>
        <taxon>Tracheophyta</taxon>
        <taxon>Spermatophyta</taxon>
        <taxon>Magnoliopsida</taxon>
        <taxon>eudicotyledons</taxon>
        <taxon>Gunneridae</taxon>
        <taxon>Pentapetalae</taxon>
        <taxon>asterids</taxon>
        <taxon>lamiids</taxon>
        <taxon>Gentianales</taxon>
        <taxon>Rubiaceae</taxon>
        <taxon>Rubioideae</taxon>
        <taxon>Spermacoceae</taxon>
        <taxon>Hedyotis-Oldenlandia complex</taxon>
        <taxon>Oldenlandia</taxon>
    </lineage>
</organism>
<reference evidence="5" key="1">
    <citation type="submission" date="2023-03" db="EMBL/GenBank/DDBJ databases">
        <authorList>
            <person name="Julca I."/>
        </authorList>
    </citation>
    <scope>NUCLEOTIDE SEQUENCE</scope>
</reference>
<comment type="similarity">
    <text evidence="2">Belongs to the histone-like Alba family.</text>
</comment>
<dbReference type="AlphaFoldDB" id="A0AAV1DZC5"/>
<dbReference type="Proteomes" id="UP001161247">
    <property type="component" value="Chromosome 7"/>
</dbReference>